<proteinExistence type="predicted"/>
<dbReference type="EMBL" id="CP012510">
    <property type="protein sequence ID" value="ALB24410.1"/>
    <property type="molecule type" value="Genomic_DNA"/>
</dbReference>
<evidence type="ECO:0000313" key="3">
    <source>
        <dbReference type="Proteomes" id="UP000029558"/>
    </source>
</evidence>
<gene>
    <name evidence="2" type="ORF">KU39_2p7</name>
</gene>
<sequence length="191" mass="22371">MVKANFPERKELVDMLWRGYPDGFYTHPGNDKKVPTKNYRALIRYLTKYLSSPPIGLSRLDDFDGQKVSYRFNSHHTGQVEGETILALDFIGRMVQHILPKNFHRVRYYGLQATTRFKKHFELIAKSAGDMVDAMIPYVIRLTYAQLFEEVAKRNPLQCSFCGSLMDLWQLYHPSKGVFYDIFDPPRKKVR</sequence>
<dbReference type="PANTHER" id="PTHR37023:SF1">
    <property type="entry name" value="ISSOD25 TRANSPOSASE TNPA_ISSOD25"/>
    <property type="match status" value="1"/>
</dbReference>
<protein>
    <submittedName>
        <fullName evidence="2">Transposase</fullName>
    </submittedName>
</protein>
<dbReference type="PANTHER" id="PTHR37023">
    <property type="entry name" value="TRANSPOSASE"/>
    <property type="match status" value="1"/>
</dbReference>
<reference evidence="2 3" key="1">
    <citation type="journal article" date="2014" name="Genome Announc.">
        <title>Comparative Genome Analysis of Two Isolates of the Fish Pathogen Piscirickettsia salmonis from Different Hosts Reveals Major Differences in Virulence-Associated Secretion Systems.</title>
        <authorList>
            <person name="Bohle H."/>
            <person name="Henriquez P."/>
            <person name="Grothusen H."/>
            <person name="Navas E."/>
            <person name="Sandoval A."/>
            <person name="Bustamante F."/>
            <person name="Bustos P."/>
            <person name="Mancilla M."/>
        </authorList>
    </citation>
    <scope>NUCLEOTIDE SEQUENCE [LARGE SCALE GENOMIC DNA]</scope>
    <source>
        <strain evidence="3">B1-32597</strain>
    </source>
</reference>
<dbReference type="Proteomes" id="UP000029558">
    <property type="component" value="Plasmid pPSB1-2"/>
</dbReference>
<dbReference type="GO" id="GO:0004803">
    <property type="term" value="F:transposase activity"/>
    <property type="evidence" value="ECO:0007669"/>
    <property type="project" value="InterPro"/>
</dbReference>
<organism evidence="2 3">
    <name type="scientific">Piscirickettsia salmonis</name>
    <dbReference type="NCBI Taxonomy" id="1238"/>
    <lineage>
        <taxon>Bacteria</taxon>
        <taxon>Pseudomonadati</taxon>
        <taxon>Pseudomonadota</taxon>
        <taxon>Gammaproteobacteria</taxon>
        <taxon>Thiotrichales</taxon>
        <taxon>Piscirickettsiaceae</taxon>
        <taxon>Piscirickettsia</taxon>
    </lineage>
</organism>
<accession>A0AAC8VKZ1</accession>
<feature type="domain" description="Transposase IS801/IS1294" evidence="1">
    <location>
        <begin position="33"/>
        <end position="115"/>
    </location>
</feature>
<dbReference type="Pfam" id="PF04986">
    <property type="entry name" value="Y2_Tnp"/>
    <property type="match status" value="1"/>
</dbReference>
<evidence type="ECO:0000313" key="2">
    <source>
        <dbReference type="EMBL" id="ALB24410.1"/>
    </source>
</evidence>
<dbReference type="GO" id="GO:0006313">
    <property type="term" value="P:DNA transposition"/>
    <property type="evidence" value="ECO:0007669"/>
    <property type="project" value="InterPro"/>
</dbReference>
<dbReference type="InterPro" id="IPR007069">
    <property type="entry name" value="Transposase_32"/>
</dbReference>
<name>A0AAC8VKZ1_PISSA</name>
<dbReference type="RefSeq" id="WP_048876256.1">
    <property type="nucleotide sequence ID" value="NZ_CP012510.1"/>
</dbReference>
<dbReference type="AlphaFoldDB" id="A0AAC8VKZ1"/>
<evidence type="ECO:0000259" key="1">
    <source>
        <dbReference type="Pfam" id="PF04986"/>
    </source>
</evidence>
<keyword evidence="2" id="KW-0614">Plasmid</keyword>
<dbReference type="GO" id="GO:0003677">
    <property type="term" value="F:DNA binding"/>
    <property type="evidence" value="ECO:0007669"/>
    <property type="project" value="InterPro"/>
</dbReference>
<geneLocation type="plasmid" evidence="2 3">
    <name>pPSB1-2</name>
</geneLocation>